<feature type="transmembrane region" description="Helical" evidence="7">
    <location>
        <begin position="428"/>
        <end position="444"/>
    </location>
</feature>
<dbReference type="EMBL" id="BIMR01000241">
    <property type="protein sequence ID" value="GCE77734.1"/>
    <property type="molecule type" value="Genomic_DNA"/>
</dbReference>
<evidence type="ECO:0000256" key="5">
    <source>
        <dbReference type="ARBA" id="ARBA00023136"/>
    </source>
</evidence>
<dbReference type="Pfam" id="PF03772">
    <property type="entry name" value="Competence"/>
    <property type="match status" value="1"/>
</dbReference>
<feature type="domain" description="ComEC/Rec2-related protein" evidence="8">
    <location>
        <begin position="331"/>
        <end position="592"/>
    </location>
</feature>
<dbReference type="Proteomes" id="UP000289954">
    <property type="component" value="Unassembled WGS sequence"/>
</dbReference>
<keyword evidence="4 7" id="KW-1133">Transmembrane helix</keyword>
<dbReference type="NCBIfam" id="TIGR00360">
    <property type="entry name" value="ComEC_N-term"/>
    <property type="match status" value="1"/>
</dbReference>
<evidence type="ECO:0000256" key="1">
    <source>
        <dbReference type="ARBA" id="ARBA00004651"/>
    </source>
</evidence>
<evidence type="ECO:0000256" key="6">
    <source>
        <dbReference type="SAM" id="MobiDB-lite"/>
    </source>
</evidence>
<proteinExistence type="predicted"/>
<dbReference type="AlphaFoldDB" id="A0A402DUE1"/>
<dbReference type="PANTHER" id="PTHR30619">
    <property type="entry name" value="DNA INTERNALIZATION/COMPETENCE PROTEIN COMEC/REC2"/>
    <property type="match status" value="1"/>
</dbReference>
<feature type="transmembrane region" description="Helical" evidence="7">
    <location>
        <begin position="404"/>
        <end position="421"/>
    </location>
</feature>
<evidence type="ECO:0000256" key="7">
    <source>
        <dbReference type="SAM" id="Phobius"/>
    </source>
</evidence>
<dbReference type="GO" id="GO:0005886">
    <property type="term" value="C:plasma membrane"/>
    <property type="evidence" value="ECO:0007669"/>
    <property type="project" value="UniProtKB-SubCell"/>
</dbReference>
<comment type="caution">
    <text evidence="9">The sequence shown here is derived from an EMBL/GenBank/DDBJ whole genome shotgun (WGS) entry which is preliminary data.</text>
</comment>
<sequence length="607" mass="59817">MTSCVRSDVLADPMPAPGTAPSSTLDLRLLVPAVVAWLAACVVVRLSPVSATASALTCLGLAGVGLAVARHTAGRRMSPRSAAGGTGAWQVGDVRRRTPTASSRTGTGRRRSRSGASSTGIGARRTGPYGDRLPAVLASGGLALVVAAAVLGDGAAQVTARSRGPMAAVASAEEPSTVTVSGSVAERATLLAPSWPGAPPRARVVLEVDAVEQGRRSPAATPDPASDPVPDPVSDPASDGAARGVGGQPVVVLGPAAWTGVEVGARVAVTGRAVAAPPGDRATALLTTTDVPRPLAPPPPWLAAAGSVRQVVVRQAAMLPGDAAALLPGVTVGDTSGVPDDLRDAMRASGLAHLTAVSGAHFALLTTLVLAGAATARLPRLLRAGAVVAVGAGLVLVVGPSPSVLRAAAMGLVGAAALLVGRRSRSPAALAAAVVVLLLVDPWLATELGFVLSVAATAGLVLLGVPLAERWRGALPHTVATALAAPVAAQVVCAPVLLAASPTVALLAVPANLVAAPAVAPATVLGLAGALVGLWWPALGHVLAHLAGAACWWIGAVARTAAGVPGTQVAWAPGLLGMLLLAAAGTATARLLWPGRPARRRTGWGSG</sequence>
<keyword evidence="5 7" id="KW-0472">Membrane</keyword>
<accession>A0A402DUE1</accession>
<feature type="transmembrane region" description="Helical" evidence="7">
    <location>
        <begin position="351"/>
        <end position="374"/>
    </location>
</feature>
<name>A0A402DUE1_9CELL</name>
<reference evidence="9 10" key="1">
    <citation type="submission" date="2019-01" db="EMBL/GenBank/DDBJ databases">
        <title>Draft genome sequence of Cellulomonas takizawaensis strain TKZ-21.</title>
        <authorList>
            <person name="Yamamura H."/>
            <person name="Hayashi T."/>
            <person name="Hamada M."/>
            <person name="Serisawa Y."/>
            <person name="Matsuyama K."/>
            <person name="Nakagawa Y."/>
            <person name="Otoguro M."/>
            <person name="Yanagida F."/>
            <person name="Hayakawa M."/>
        </authorList>
    </citation>
    <scope>NUCLEOTIDE SEQUENCE [LARGE SCALE GENOMIC DNA]</scope>
    <source>
        <strain evidence="9 10">NBRC12680</strain>
    </source>
</reference>
<feature type="transmembrane region" description="Helical" evidence="7">
    <location>
        <begin position="570"/>
        <end position="593"/>
    </location>
</feature>
<feature type="transmembrane region" description="Helical" evidence="7">
    <location>
        <begin position="450"/>
        <end position="468"/>
    </location>
</feature>
<dbReference type="RefSeq" id="WP_130782343.1">
    <property type="nucleotide sequence ID" value="NZ_BIMR01000241.1"/>
</dbReference>
<dbReference type="OrthoDB" id="7177610at2"/>
<evidence type="ECO:0000313" key="9">
    <source>
        <dbReference type="EMBL" id="GCE77734.1"/>
    </source>
</evidence>
<keyword evidence="3 7" id="KW-0812">Transmembrane</keyword>
<keyword evidence="10" id="KW-1185">Reference proteome</keyword>
<feature type="transmembrane region" description="Helical" evidence="7">
    <location>
        <begin position="480"/>
        <end position="501"/>
    </location>
</feature>
<feature type="compositionally biased region" description="Low complexity" evidence="6">
    <location>
        <begin position="234"/>
        <end position="246"/>
    </location>
</feature>
<dbReference type="InterPro" id="IPR052159">
    <property type="entry name" value="Competence_DNA_uptake"/>
</dbReference>
<dbReference type="InterPro" id="IPR004477">
    <property type="entry name" value="ComEC_N"/>
</dbReference>
<feature type="region of interest" description="Disordered" evidence="6">
    <location>
        <begin position="94"/>
        <end position="126"/>
    </location>
</feature>
<evidence type="ECO:0000259" key="8">
    <source>
        <dbReference type="Pfam" id="PF03772"/>
    </source>
</evidence>
<evidence type="ECO:0000256" key="2">
    <source>
        <dbReference type="ARBA" id="ARBA00022475"/>
    </source>
</evidence>
<feature type="transmembrane region" description="Helical" evidence="7">
    <location>
        <begin position="381"/>
        <end position="398"/>
    </location>
</feature>
<comment type="subcellular location">
    <subcellularLocation>
        <location evidence="1">Cell membrane</location>
        <topology evidence="1">Multi-pass membrane protein</topology>
    </subcellularLocation>
</comment>
<keyword evidence="2" id="KW-1003">Cell membrane</keyword>
<evidence type="ECO:0000256" key="4">
    <source>
        <dbReference type="ARBA" id="ARBA00022989"/>
    </source>
</evidence>
<evidence type="ECO:0000256" key="3">
    <source>
        <dbReference type="ARBA" id="ARBA00022692"/>
    </source>
</evidence>
<feature type="transmembrane region" description="Helical" evidence="7">
    <location>
        <begin position="543"/>
        <end position="564"/>
    </location>
</feature>
<dbReference type="PANTHER" id="PTHR30619:SF1">
    <property type="entry name" value="RECOMBINATION PROTEIN 2"/>
    <property type="match status" value="1"/>
</dbReference>
<protein>
    <recommendedName>
        <fullName evidence="8">ComEC/Rec2-related protein domain-containing protein</fullName>
    </recommendedName>
</protein>
<gene>
    <name evidence="9" type="ORF">CBZ_27900</name>
</gene>
<feature type="region of interest" description="Disordered" evidence="6">
    <location>
        <begin position="212"/>
        <end position="246"/>
    </location>
</feature>
<feature type="compositionally biased region" description="Low complexity" evidence="6">
    <location>
        <begin position="114"/>
        <end position="125"/>
    </location>
</feature>
<evidence type="ECO:0000313" key="10">
    <source>
        <dbReference type="Proteomes" id="UP000289954"/>
    </source>
</evidence>
<organism evidence="9 10">
    <name type="scientific">Cellulomonas biazotea</name>
    <dbReference type="NCBI Taxonomy" id="1709"/>
    <lineage>
        <taxon>Bacteria</taxon>
        <taxon>Bacillati</taxon>
        <taxon>Actinomycetota</taxon>
        <taxon>Actinomycetes</taxon>
        <taxon>Micrococcales</taxon>
        <taxon>Cellulomonadaceae</taxon>
        <taxon>Cellulomonas</taxon>
    </lineage>
</organism>
<feature type="transmembrane region" description="Helical" evidence="7">
    <location>
        <begin position="513"/>
        <end position="536"/>
    </location>
</feature>